<sequence length="344" mass="36388">MKALVLTAYNELQLKEVPKPVPAEDEVLVHIKACAICGSDVHGYDGGSGRRQPPIIMGHEAAGVIEQVGRAVKGFAVGDRVTFDSTVFCGNCWYCRHGMINLCENRMVLGVSCDEYTNAGAMAEYAAIKARTLFRIPDAVSFEQAAMVEPLSIAVHAVSTVAPIRMGDRAVVIGAGTIGLLLTQAVRNAGVTELVVVDLDDRKLELAKALGATHVIHSGREDAAAEIRALCGGRGADIAFEAVGISQTLNTAIDSVRLGGSVVMVGNVARKAELPLQKCVTQQITLYGSCASSGEYDICLDLIAHRMVDVDSLISAAVPLADGAEWFDRLHAAEPGLIKVVLQP</sequence>
<evidence type="ECO:0000256" key="4">
    <source>
        <dbReference type="RuleBase" id="RU361277"/>
    </source>
</evidence>
<dbReference type="InterPro" id="IPR020843">
    <property type="entry name" value="ER"/>
</dbReference>
<dbReference type="InterPro" id="IPR036291">
    <property type="entry name" value="NAD(P)-bd_dom_sf"/>
</dbReference>
<organism evidence="6 7">
    <name type="scientific">Agathobaculum faecis</name>
    <dbReference type="NCBI Taxonomy" id="2763013"/>
    <lineage>
        <taxon>Bacteria</taxon>
        <taxon>Bacillati</taxon>
        <taxon>Bacillota</taxon>
        <taxon>Clostridia</taxon>
        <taxon>Eubacteriales</taxon>
        <taxon>Butyricicoccaceae</taxon>
        <taxon>Agathobaculum</taxon>
    </lineage>
</organism>
<accession>A0A923RVZ7</accession>
<dbReference type="GO" id="GO:0008270">
    <property type="term" value="F:zinc ion binding"/>
    <property type="evidence" value="ECO:0007669"/>
    <property type="project" value="InterPro"/>
</dbReference>
<dbReference type="AlphaFoldDB" id="A0A923RVZ7"/>
<dbReference type="Pfam" id="PF08240">
    <property type="entry name" value="ADH_N"/>
    <property type="match status" value="1"/>
</dbReference>
<dbReference type="Gene3D" id="3.90.180.10">
    <property type="entry name" value="Medium-chain alcohol dehydrogenases, catalytic domain"/>
    <property type="match status" value="1"/>
</dbReference>
<dbReference type="SMART" id="SM00829">
    <property type="entry name" value="PKS_ER"/>
    <property type="match status" value="1"/>
</dbReference>
<dbReference type="SUPFAM" id="SSF51735">
    <property type="entry name" value="NAD(P)-binding Rossmann-fold domains"/>
    <property type="match status" value="1"/>
</dbReference>
<evidence type="ECO:0000259" key="5">
    <source>
        <dbReference type="SMART" id="SM00829"/>
    </source>
</evidence>
<comment type="similarity">
    <text evidence="4">Belongs to the zinc-containing alcohol dehydrogenase family.</text>
</comment>
<proteinExistence type="inferred from homology"/>
<reference evidence="6" key="1">
    <citation type="submission" date="2020-08" db="EMBL/GenBank/DDBJ databases">
        <title>Genome public.</title>
        <authorList>
            <person name="Liu C."/>
            <person name="Sun Q."/>
        </authorList>
    </citation>
    <scope>NUCLEOTIDE SEQUENCE</scope>
    <source>
        <strain evidence="6">NSJ-28</strain>
    </source>
</reference>
<dbReference type="RefSeq" id="WP_107631678.1">
    <property type="nucleotide sequence ID" value="NZ_JACOPL010000006.1"/>
</dbReference>
<dbReference type="CDD" id="cd08236">
    <property type="entry name" value="sugar_DH"/>
    <property type="match status" value="1"/>
</dbReference>
<dbReference type="SUPFAM" id="SSF50129">
    <property type="entry name" value="GroES-like"/>
    <property type="match status" value="1"/>
</dbReference>
<dbReference type="InterPro" id="IPR050129">
    <property type="entry name" value="Zn_alcohol_dh"/>
</dbReference>
<dbReference type="PANTHER" id="PTHR43401:SF2">
    <property type="entry name" value="L-THREONINE 3-DEHYDROGENASE"/>
    <property type="match status" value="1"/>
</dbReference>
<dbReference type="GO" id="GO:0016491">
    <property type="term" value="F:oxidoreductase activity"/>
    <property type="evidence" value="ECO:0007669"/>
    <property type="project" value="UniProtKB-KW"/>
</dbReference>
<feature type="domain" description="Enoyl reductase (ER)" evidence="5">
    <location>
        <begin position="7"/>
        <end position="342"/>
    </location>
</feature>
<dbReference type="InterPro" id="IPR002328">
    <property type="entry name" value="ADH_Zn_CS"/>
</dbReference>
<dbReference type="Gene3D" id="3.40.50.720">
    <property type="entry name" value="NAD(P)-binding Rossmann-like Domain"/>
    <property type="match status" value="1"/>
</dbReference>
<dbReference type="PANTHER" id="PTHR43401">
    <property type="entry name" value="L-THREONINE 3-DEHYDROGENASE"/>
    <property type="match status" value="1"/>
</dbReference>
<evidence type="ECO:0000256" key="1">
    <source>
        <dbReference type="ARBA" id="ARBA00022723"/>
    </source>
</evidence>
<evidence type="ECO:0000313" key="7">
    <source>
        <dbReference type="Proteomes" id="UP000606499"/>
    </source>
</evidence>
<keyword evidence="2 4" id="KW-0862">Zinc</keyword>
<dbReference type="InterPro" id="IPR011032">
    <property type="entry name" value="GroES-like_sf"/>
</dbReference>
<evidence type="ECO:0000256" key="2">
    <source>
        <dbReference type="ARBA" id="ARBA00022833"/>
    </source>
</evidence>
<dbReference type="PROSITE" id="PS00059">
    <property type="entry name" value="ADH_ZINC"/>
    <property type="match status" value="1"/>
</dbReference>
<dbReference type="InterPro" id="IPR013154">
    <property type="entry name" value="ADH-like_N"/>
</dbReference>
<gene>
    <name evidence="6" type="ORF">H8S45_08220</name>
</gene>
<dbReference type="Pfam" id="PF00107">
    <property type="entry name" value="ADH_zinc_N"/>
    <property type="match status" value="1"/>
</dbReference>
<comment type="cofactor">
    <cofactor evidence="4">
        <name>Zn(2+)</name>
        <dbReference type="ChEBI" id="CHEBI:29105"/>
    </cofactor>
</comment>
<keyword evidence="3" id="KW-0560">Oxidoreductase</keyword>
<dbReference type="EMBL" id="JACOPL010000006">
    <property type="protein sequence ID" value="MBC5725444.1"/>
    <property type="molecule type" value="Genomic_DNA"/>
</dbReference>
<evidence type="ECO:0000313" key="6">
    <source>
        <dbReference type="EMBL" id="MBC5725444.1"/>
    </source>
</evidence>
<evidence type="ECO:0000256" key="3">
    <source>
        <dbReference type="ARBA" id="ARBA00023002"/>
    </source>
</evidence>
<name>A0A923RVZ7_9FIRM</name>
<dbReference type="Proteomes" id="UP000606499">
    <property type="component" value="Unassembled WGS sequence"/>
</dbReference>
<keyword evidence="1 4" id="KW-0479">Metal-binding</keyword>
<protein>
    <submittedName>
        <fullName evidence="6">Galactitol-1-phosphate 5-dehydrogenase</fullName>
    </submittedName>
</protein>
<comment type="caution">
    <text evidence="6">The sequence shown here is derived from an EMBL/GenBank/DDBJ whole genome shotgun (WGS) entry which is preliminary data.</text>
</comment>
<dbReference type="InterPro" id="IPR013149">
    <property type="entry name" value="ADH-like_C"/>
</dbReference>
<keyword evidence="7" id="KW-1185">Reference proteome</keyword>